<feature type="region of interest" description="Disordered" evidence="1">
    <location>
        <begin position="1"/>
        <end position="33"/>
    </location>
</feature>
<proteinExistence type="predicted"/>
<evidence type="ECO:0000256" key="1">
    <source>
        <dbReference type="SAM" id="MobiDB-lite"/>
    </source>
</evidence>
<keyword evidence="3" id="KW-1185">Reference proteome</keyword>
<protein>
    <submittedName>
        <fullName evidence="2">Uncharacterized protein</fullName>
    </submittedName>
</protein>
<sequence length="171" mass="19694">MSDKILPPLKQATGPAFAHPQDRPGMAGWRDRSNRKRRLQATLQLNDTELVEVLHKMWEDPDAQGKLSNHPEFVHRFVPTTFENTNVHLEEAARVLHDCVKKEIIQCLRRFGAPGLTGILSHRYSTRYPKRFQFCFMWYGNKPTLPPLLAELPNIVLCEDKVDPASKKPEI</sequence>
<dbReference type="AlphaFoldDB" id="A0AAF0DE14"/>
<accession>A0AAF0DE14</accession>
<evidence type="ECO:0000313" key="2">
    <source>
        <dbReference type="EMBL" id="WEW56822.1"/>
    </source>
</evidence>
<reference evidence="2" key="1">
    <citation type="submission" date="2023-03" db="EMBL/GenBank/DDBJ databases">
        <title>Emydomyces testavorans Genome Sequence.</title>
        <authorList>
            <person name="Hoyer L."/>
        </authorList>
    </citation>
    <scope>NUCLEOTIDE SEQUENCE</scope>
    <source>
        <strain evidence="2">16-2883</strain>
    </source>
</reference>
<dbReference type="Proteomes" id="UP001219355">
    <property type="component" value="Chromosome 1"/>
</dbReference>
<gene>
    <name evidence="2" type="ORF">PRK78_002277</name>
</gene>
<evidence type="ECO:0000313" key="3">
    <source>
        <dbReference type="Proteomes" id="UP001219355"/>
    </source>
</evidence>
<organism evidence="2 3">
    <name type="scientific">Emydomyces testavorans</name>
    <dbReference type="NCBI Taxonomy" id="2070801"/>
    <lineage>
        <taxon>Eukaryota</taxon>
        <taxon>Fungi</taxon>
        <taxon>Dikarya</taxon>
        <taxon>Ascomycota</taxon>
        <taxon>Pezizomycotina</taxon>
        <taxon>Eurotiomycetes</taxon>
        <taxon>Eurotiomycetidae</taxon>
        <taxon>Onygenales</taxon>
        <taxon>Nannizziopsiaceae</taxon>
        <taxon>Emydomyces</taxon>
    </lineage>
</organism>
<dbReference type="EMBL" id="CP120627">
    <property type="protein sequence ID" value="WEW56822.1"/>
    <property type="molecule type" value="Genomic_DNA"/>
</dbReference>
<name>A0AAF0DE14_9EURO</name>